<evidence type="ECO:0000256" key="5">
    <source>
        <dbReference type="ARBA" id="ARBA00047960"/>
    </source>
</evidence>
<dbReference type="InterPro" id="IPR050213">
    <property type="entry name" value="GST_superfamily"/>
</dbReference>
<comment type="function">
    <text evidence="1">Conjugation of reduced glutathione to a wide number of exogenous and endogenous hydrophobic electrophiles.</text>
</comment>
<comment type="similarity">
    <text evidence="2">Belongs to the GST superfamily. Mu family.</text>
</comment>
<dbReference type="SUPFAM" id="SSF52833">
    <property type="entry name" value="Thioredoxin-like"/>
    <property type="match status" value="1"/>
</dbReference>
<dbReference type="GO" id="GO:0004364">
    <property type="term" value="F:glutathione transferase activity"/>
    <property type="evidence" value="ECO:0007669"/>
    <property type="project" value="UniProtKB-EC"/>
</dbReference>
<proteinExistence type="inferred from homology"/>
<dbReference type="PROSITE" id="PS50405">
    <property type="entry name" value="GST_CTER"/>
    <property type="match status" value="1"/>
</dbReference>
<keyword evidence="9" id="KW-1185">Reference proteome</keyword>
<dbReference type="AlphaFoldDB" id="Q241R2"/>
<dbReference type="SUPFAM" id="SSF47616">
    <property type="entry name" value="GST C-terminal domain-like"/>
    <property type="match status" value="1"/>
</dbReference>
<dbReference type="InterPro" id="IPR004045">
    <property type="entry name" value="Glutathione_S-Trfase_N"/>
</dbReference>
<evidence type="ECO:0000313" key="9">
    <source>
        <dbReference type="Proteomes" id="UP000009168"/>
    </source>
</evidence>
<evidence type="ECO:0000256" key="4">
    <source>
        <dbReference type="ARBA" id="ARBA00022679"/>
    </source>
</evidence>
<dbReference type="InterPro" id="IPR036249">
    <property type="entry name" value="Thioredoxin-like_sf"/>
</dbReference>
<organism evidence="8 9">
    <name type="scientific">Tetrahymena thermophila (strain SB210)</name>
    <dbReference type="NCBI Taxonomy" id="312017"/>
    <lineage>
        <taxon>Eukaryota</taxon>
        <taxon>Sar</taxon>
        <taxon>Alveolata</taxon>
        <taxon>Ciliophora</taxon>
        <taxon>Intramacronucleata</taxon>
        <taxon>Oligohymenophorea</taxon>
        <taxon>Hymenostomatida</taxon>
        <taxon>Tetrahymenina</taxon>
        <taxon>Tetrahymenidae</taxon>
        <taxon>Tetrahymena</taxon>
    </lineage>
</organism>
<evidence type="ECO:0000256" key="1">
    <source>
        <dbReference type="ARBA" id="ARBA00003701"/>
    </source>
</evidence>
<dbReference type="InterPro" id="IPR036282">
    <property type="entry name" value="Glutathione-S-Trfase_C_sf"/>
</dbReference>
<dbReference type="STRING" id="312017.Q241R2"/>
<dbReference type="PANTHER" id="PTHR11571">
    <property type="entry name" value="GLUTATHIONE S-TRANSFERASE"/>
    <property type="match status" value="1"/>
</dbReference>
<dbReference type="EMBL" id="GG662532">
    <property type="protein sequence ID" value="EAS02508.1"/>
    <property type="molecule type" value="Genomic_DNA"/>
</dbReference>
<evidence type="ECO:0000259" key="7">
    <source>
        <dbReference type="PROSITE" id="PS50405"/>
    </source>
</evidence>
<dbReference type="RefSeq" id="XP_001022753.1">
    <property type="nucleotide sequence ID" value="XM_001022753.1"/>
</dbReference>
<protein>
    <recommendedName>
        <fullName evidence="3">glutathione transferase</fullName>
        <ecNumber evidence="3">2.5.1.18</ecNumber>
    </recommendedName>
</protein>
<dbReference type="InParanoid" id="Q241R2"/>
<dbReference type="Gene3D" id="3.40.30.10">
    <property type="entry name" value="Glutaredoxin"/>
    <property type="match status" value="1"/>
</dbReference>
<dbReference type="GeneID" id="7830778"/>
<feature type="domain" description="GST N-terminal" evidence="6">
    <location>
        <begin position="4"/>
        <end position="87"/>
    </location>
</feature>
<reference evidence="9" key="1">
    <citation type="journal article" date="2006" name="PLoS Biol.">
        <title>Macronuclear genome sequence of the ciliate Tetrahymena thermophila, a model eukaryote.</title>
        <authorList>
            <person name="Eisen J.A."/>
            <person name="Coyne R.S."/>
            <person name="Wu M."/>
            <person name="Wu D."/>
            <person name="Thiagarajan M."/>
            <person name="Wortman J.R."/>
            <person name="Badger J.H."/>
            <person name="Ren Q."/>
            <person name="Amedeo P."/>
            <person name="Jones K.M."/>
            <person name="Tallon L.J."/>
            <person name="Delcher A.L."/>
            <person name="Salzberg S.L."/>
            <person name="Silva J.C."/>
            <person name="Haas B.J."/>
            <person name="Majoros W.H."/>
            <person name="Farzad M."/>
            <person name="Carlton J.M."/>
            <person name="Smith R.K. Jr."/>
            <person name="Garg J."/>
            <person name="Pearlman R.E."/>
            <person name="Karrer K.M."/>
            <person name="Sun L."/>
            <person name="Manning G."/>
            <person name="Elde N.C."/>
            <person name="Turkewitz A.P."/>
            <person name="Asai D.J."/>
            <person name="Wilkes D.E."/>
            <person name="Wang Y."/>
            <person name="Cai H."/>
            <person name="Collins K."/>
            <person name="Stewart B.A."/>
            <person name="Lee S.R."/>
            <person name="Wilamowska K."/>
            <person name="Weinberg Z."/>
            <person name="Ruzzo W.L."/>
            <person name="Wloga D."/>
            <person name="Gaertig J."/>
            <person name="Frankel J."/>
            <person name="Tsao C.-C."/>
            <person name="Gorovsky M.A."/>
            <person name="Keeling P.J."/>
            <person name="Waller R.F."/>
            <person name="Patron N.J."/>
            <person name="Cherry J.M."/>
            <person name="Stover N.A."/>
            <person name="Krieger C.J."/>
            <person name="del Toro C."/>
            <person name="Ryder H.F."/>
            <person name="Williamson S.C."/>
            <person name="Barbeau R.A."/>
            <person name="Hamilton E.P."/>
            <person name="Orias E."/>
        </authorList>
    </citation>
    <scope>NUCLEOTIDE SEQUENCE [LARGE SCALE GENOMIC DNA]</scope>
    <source>
        <strain evidence="9">SB210</strain>
    </source>
</reference>
<dbReference type="Proteomes" id="UP000009168">
    <property type="component" value="Unassembled WGS sequence"/>
</dbReference>
<accession>Q241R2</accession>
<evidence type="ECO:0000259" key="6">
    <source>
        <dbReference type="PROSITE" id="PS50404"/>
    </source>
</evidence>
<feature type="domain" description="GST C-terminal" evidence="7">
    <location>
        <begin position="91"/>
        <end position="208"/>
    </location>
</feature>
<name>Q241R2_TETTS</name>
<dbReference type="eggNOG" id="KOG1695">
    <property type="taxonomic scope" value="Eukaryota"/>
</dbReference>
<evidence type="ECO:0000256" key="3">
    <source>
        <dbReference type="ARBA" id="ARBA00012452"/>
    </source>
</evidence>
<dbReference type="PANTHER" id="PTHR11571:SF222">
    <property type="entry name" value="GLUTATHIONE TRANSFERASE"/>
    <property type="match status" value="1"/>
</dbReference>
<dbReference type="GO" id="GO:0006749">
    <property type="term" value="P:glutathione metabolic process"/>
    <property type="evidence" value="ECO:0007669"/>
    <property type="project" value="TreeGrafter"/>
</dbReference>
<dbReference type="InterPro" id="IPR010987">
    <property type="entry name" value="Glutathione-S-Trfase_C-like"/>
</dbReference>
<dbReference type="Pfam" id="PF02798">
    <property type="entry name" value="GST_N"/>
    <property type="match status" value="1"/>
</dbReference>
<dbReference type="InterPro" id="IPR004046">
    <property type="entry name" value="GST_C"/>
</dbReference>
<keyword evidence="4" id="KW-0808">Transferase</keyword>
<dbReference type="EC" id="2.5.1.18" evidence="3"/>
<evidence type="ECO:0000313" key="8">
    <source>
        <dbReference type="EMBL" id="EAS02508.1"/>
    </source>
</evidence>
<dbReference type="Gene3D" id="1.20.1050.10">
    <property type="match status" value="1"/>
</dbReference>
<dbReference type="Pfam" id="PF14497">
    <property type="entry name" value="GST_C_3"/>
    <property type="match status" value="1"/>
</dbReference>
<dbReference type="HOGENOM" id="CLU_039475_2_0_1"/>
<comment type="catalytic activity">
    <reaction evidence="5">
        <text>RX + glutathione = an S-substituted glutathione + a halide anion + H(+)</text>
        <dbReference type="Rhea" id="RHEA:16437"/>
        <dbReference type="ChEBI" id="CHEBI:15378"/>
        <dbReference type="ChEBI" id="CHEBI:16042"/>
        <dbReference type="ChEBI" id="CHEBI:17792"/>
        <dbReference type="ChEBI" id="CHEBI:57925"/>
        <dbReference type="ChEBI" id="CHEBI:90779"/>
        <dbReference type="EC" id="2.5.1.18"/>
    </reaction>
</comment>
<sequence>MSSNTITLGYWALPLRGQPIRYIFELAKFPYQQTLYTSATASNWFGKDKQELGLDFPNLPYLIKGDFKITESQNIVNYAIDITKQQHLLGTGQKTFKIDNIRFFCDELTSKVFLATRKSGEEKTTEINNVLIPKFKYLHKQLGNNVYFFDNKLSLADIFAYTAINVFKLKFNEEYQQFSSTFDPFMKNFEEIPLIKEYHNSDRYPKMP</sequence>
<dbReference type="PROSITE" id="PS50404">
    <property type="entry name" value="GST_NTER"/>
    <property type="match status" value="1"/>
</dbReference>
<dbReference type="KEGG" id="tet:TTHERM_00630270"/>
<evidence type="ECO:0000256" key="2">
    <source>
        <dbReference type="ARBA" id="ARBA00005861"/>
    </source>
</evidence>
<gene>
    <name evidence="8" type="ORF">TTHERM_00630270</name>
</gene>
<dbReference type="OrthoDB" id="410118at2759"/>